<feature type="compositionally biased region" description="Polar residues" evidence="1">
    <location>
        <begin position="82"/>
        <end position="91"/>
    </location>
</feature>
<dbReference type="AlphaFoldDB" id="A0A9X4KMZ6"/>
<dbReference type="PROSITE" id="PS51257">
    <property type="entry name" value="PROKAR_LIPOPROTEIN"/>
    <property type="match status" value="1"/>
</dbReference>
<feature type="region of interest" description="Disordered" evidence="1">
    <location>
        <begin position="26"/>
        <end position="104"/>
    </location>
</feature>
<feature type="signal peptide" evidence="2">
    <location>
        <begin position="1"/>
        <end position="25"/>
    </location>
</feature>
<evidence type="ECO:0000313" key="4">
    <source>
        <dbReference type="Proteomes" id="UP001153404"/>
    </source>
</evidence>
<feature type="compositionally biased region" description="Basic and acidic residues" evidence="1">
    <location>
        <begin position="71"/>
        <end position="81"/>
    </location>
</feature>
<organism evidence="3 4">
    <name type="scientific">Cohnella rhizosphaerae</name>
    <dbReference type="NCBI Taxonomy" id="1457232"/>
    <lineage>
        <taxon>Bacteria</taxon>
        <taxon>Bacillati</taxon>
        <taxon>Bacillota</taxon>
        <taxon>Bacilli</taxon>
        <taxon>Bacillales</taxon>
        <taxon>Paenibacillaceae</taxon>
        <taxon>Cohnella</taxon>
    </lineage>
</organism>
<sequence>MRKGKSATAVLAGVMLLGAMLSACGGNNNNGNASPSGTATAGASSSAGGAASPSATAKAEDEVTLKFYFGGDKKGGDRRSMVQDQRLCQRQGTERQVRHQLYPV</sequence>
<protein>
    <submittedName>
        <fullName evidence="3">Uncharacterized protein</fullName>
    </submittedName>
</protein>
<evidence type="ECO:0000256" key="2">
    <source>
        <dbReference type="SAM" id="SignalP"/>
    </source>
</evidence>
<accession>A0A9X4KMZ6</accession>
<gene>
    <name evidence="3" type="ORF">OMP40_00195</name>
</gene>
<dbReference type="RefSeq" id="WP_277528200.1">
    <property type="nucleotide sequence ID" value="NZ_JAPDIA010000001.1"/>
</dbReference>
<feature type="compositionally biased region" description="Low complexity" evidence="1">
    <location>
        <begin position="26"/>
        <end position="57"/>
    </location>
</feature>
<keyword evidence="2" id="KW-0732">Signal</keyword>
<evidence type="ECO:0000256" key="1">
    <source>
        <dbReference type="SAM" id="MobiDB-lite"/>
    </source>
</evidence>
<comment type="caution">
    <text evidence="3">The sequence shown here is derived from an EMBL/GenBank/DDBJ whole genome shotgun (WGS) entry which is preliminary data.</text>
</comment>
<dbReference type="Proteomes" id="UP001153404">
    <property type="component" value="Unassembled WGS sequence"/>
</dbReference>
<evidence type="ECO:0000313" key="3">
    <source>
        <dbReference type="EMBL" id="MDG0807996.1"/>
    </source>
</evidence>
<reference evidence="3" key="1">
    <citation type="submission" date="2022-10" db="EMBL/GenBank/DDBJ databases">
        <title>Comparative genomic analysis of Cohnella hashimotonis sp. nov., isolated from the International Space Station.</title>
        <authorList>
            <person name="Simpson A."/>
            <person name="Venkateswaran K."/>
        </authorList>
    </citation>
    <scope>NUCLEOTIDE SEQUENCE</scope>
    <source>
        <strain evidence="3">DSM 28161</strain>
    </source>
</reference>
<dbReference type="EMBL" id="JAPDIA010000001">
    <property type="protein sequence ID" value="MDG0807996.1"/>
    <property type="molecule type" value="Genomic_DNA"/>
</dbReference>
<name>A0A9X4KMZ6_9BACL</name>
<feature type="chain" id="PRO_5040928013" evidence="2">
    <location>
        <begin position="26"/>
        <end position="104"/>
    </location>
</feature>
<proteinExistence type="predicted"/>
<keyword evidence="4" id="KW-1185">Reference proteome</keyword>